<dbReference type="InterPro" id="IPR029058">
    <property type="entry name" value="AB_hydrolase_fold"/>
</dbReference>
<keyword evidence="4" id="KW-0472">Membrane</keyword>
<comment type="caution">
    <text evidence="7">The sequence shown here is derived from an EMBL/GenBank/DDBJ whole genome shotgun (WGS) entry which is preliminary data.</text>
</comment>
<evidence type="ECO:0000256" key="3">
    <source>
        <dbReference type="ARBA" id="ARBA00022989"/>
    </source>
</evidence>
<sequence length="332" mass="36809">MTANSERSDQNVLISLSEGVYLSKPSRAASTSSRAHAPNVILLFAWMGAKLPHIAKYVQAYTELYPDAAKIVVRSEASFFWSSTKAKRAYLAPVVETLELLGCLPPAVTLISKSIRAISIEPILPYPNPRVLVHAFSNGGSSQLTTLSEILADRTTSEYYTLHTVSLPASAVVLDSCPGNGGLDKTLRAFASVIHNPVLRPIVKCFIYALFFYVHSRARLRSLLSFILPFYRSSSKQETTIDHMKARLHSKQLLPWLGPRTTRLYIYSDADDIITSDEVEAHASVAKEIGLEVRMEKFEGSQHVSHARMNPERYWGAVRNVWEAACSDAGLI</sequence>
<dbReference type="Proteomes" id="UP000807469">
    <property type="component" value="Unassembled WGS sequence"/>
</dbReference>
<keyword evidence="8" id="KW-1185">Reference proteome</keyword>
<dbReference type="Pfam" id="PF05705">
    <property type="entry name" value="DUF829"/>
    <property type="match status" value="1"/>
</dbReference>
<organism evidence="7 8">
    <name type="scientific">Pholiota conissans</name>
    <dbReference type="NCBI Taxonomy" id="109636"/>
    <lineage>
        <taxon>Eukaryota</taxon>
        <taxon>Fungi</taxon>
        <taxon>Dikarya</taxon>
        <taxon>Basidiomycota</taxon>
        <taxon>Agaricomycotina</taxon>
        <taxon>Agaricomycetes</taxon>
        <taxon>Agaricomycetidae</taxon>
        <taxon>Agaricales</taxon>
        <taxon>Agaricineae</taxon>
        <taxon>Strophariaceae</taxon>
        <taxon>Pholiota</taxon>
    </lineage>
</organism>
<accession>A0A9P6D489</accession>
<comment type="subcellular location">
    <subcellularLocation>
        <location evidence="6">Nucleus outer membrane</location>
        <topology evidence="6">Single-pass membrane protein</topology>
    </subcellularLocation>
</comment>
<evidence type="ECO:0000313" key="8">
    <source>
        <dbReference type="Proteomes" id="UP000807469"/>
    </source>
</evidence>
<dbReference type="PANTHER" id="PTHR12265">
    <property type="entry name" value="TRANSMEMBRANE PROTEIN 53"/>
    <property type="match status" value="1"/>
</dbReference>
<comment type="similarity">
    <text evidence="1">Belongs to the TMEM53 family.</text>
</comment>
<dbReference type="OrthoDB" id="77878at2759"/>
<keyword evidence="5" id="KW-0539">Nucleus</keyword>
<evidence type="ECO:0000256" key="1">
    <source>
        <dbReference type="ARBA" id="ARBA00007387"/>
    </source>
</evidence>
<reference evidence="7" key="1">
    <citation type="submission" date="2020-11" db="EMBL/GenBank/DDBJ databases">
        <authorList>
            <consortium name="DOE Joint Genome Institute"/>
            <person name="Ahrendt S."/>
            <person name="Riley R."/>
            <person name="Andreopoulos W."/>
            <person name="Labutti K."/>
            <person name="Pangilinan J."/>
            <person name="Ruiz-Duenas F.J."/>
            <person name="Barrasa J.M."/>
            <person name="Sanchez-Garcia M."/>
            <person name="Camarero S."/>
            <person name="Miyauchi S."/>
            <person name="Serrano A."/>
            <person name="Linde D."/>
            <person name="Babiker R."/>
            <person name="Drula E."/>
            <person name="Ayuso-Fernandez I."/>
            <person name="Pacheco R."/>
            <person name="Padilla G."/>
            <person name="Ferreira P."/>
            <person name="Barriuso J."/>
            <person name="Kellner H."/>
            <person name="Castanera R."/>
            <person name="Alfaro M."/>
            <person name="Ramirez L."/>
            <person name="Pisabarro A.G."/>
            <person name="Kuo A."/>
            <person name="Tritt A."/>
            <person name="Lipzen A."/>
            <person name="He G."/>
            <person name="Yan M."/>
            <person name="Ng V."/>
            <person name="Cullen D."/>
            <person name="Martin F."/>
            <person name="Rosso M.-N."/>
            <person name="Henrissat B."/>
            <person name="Hibbett D."/>
            <person name="Martinez A.T."/>
            <person name="Grigoriev I.V."/>
        </authorList>
    </citation>
    <scope>NUCLEOTIDE SEQUENCE</scope>
    <source>
        <strain evidence="7">CIRM-BRFM 674</strain>
    </source>
</reference>
<keyword evidence="3" id="KW-1133">Transmembrane helix</keyword>
<evidence type="ECO:0000256" key="5">
    <source>
        <dbReference type="ARBA" id="ARBA00023242"/>
    </source>
</evidence>
<protein>
    <submittedName>
        <fullName evidence="7">Uncharacterized protein</fullName>
    </submittedName>
</protein>
<dbReference type="SUPFAM" id="SSF53474">
    <property type="entry name" value="alpha/beta-Hydrolases"/>
    <property type="match status" value="1"/>
</dbReference>
<evidence type="ECO:0000313" key="7">
    <source>
        <dbReference type="EMBL" id="KAF9483249.1"/>
    </source>
</evidence>
<dbReference type="GO" id="GO:0005640">
    <property type="term" value="C:nuclear outer membrane"/>
    <property type="evidence" value="ECO:0007669"/>
    <property type="project" value="UniProtKB-SubCell"/>
</dbReference>
<dbReference type="EMBL" id="MU155156">
    <property type="protein sequence ID" value="KAF9483249.1"/>
    <property type="molecule type" value="Genomic_DNA"/>
</dbReference>
<evidence type="ECO:0000256" key="4">
    <source>
        <dbReference type="ARBA" id="ARBA00023136"/>
    </source>
</evidence>
<name>A0A9P6D489_9AGAR</name>
<dbReference type="PANTHER" id="PTHR12265:SF30">
    <property type="entry name" value="TRANSMEMBRANE PROTEIN 53"/>
    <property type="match status" value="1"/>
</dbReference>
<dbReference type="AlphaFoldDB" id="A0A9P6D489"/>
<evidence type="ECO:0000256" key="6">
    <source>
        <dbReference type="ARBA" id="ARBA00034303"/>
    </source>
</evidence>
<evidence type="ECO:0000256" key="2">
    <source>
        <dbReference type="ARBA" id="ARBA00022692"/>
    </source>
</evidence>
<keyword evidence="2" id="KW-0812">Transmembrane</keyword>
<dbReference type="InterPro" id="IPR008547">
    <property type="entry name" value="DUF829_TMEM53"/>
</dbReference>
<gene>
    <name evidence="7" type="ORF">BDN70DRAFT_918590</name>
</gene>
<proteinExistence type="inferred from homology"/>